<dbReference type="Proteomes" id="UP000664034">
    <property type="component" value="Unassembled WGS sequence"/>
</dbReference>
<keyword evidence="4 7" id="KW-0812">Transmembrane</keyword>
<organism evidence="8 9">
    <name type="scientific">Fibrella rubiginis</name>
    <dbReference type="NCBI Taxonomy" id="2817060"/>
    <lineage>
        <taxon>Bacteria</taxon>
        <taxon>Pseudomonadati</taxon>
        <taxon>Bacteroidota</taxon>
        <taxon>Cytophagia</taxon>
        <taxon>Cytophagales</taxon>
        <taxon>Spirosomataceae</taxon>
        <taxon>Fibrella</taxon>
    </lineage>
</organism>
<dbReference type="AlphaFoldDB" id="A0A939GGY3"/>
<sequence>MRPIWIVLTLIGVALLLVSFFILSITLSKPAKMTLTVPDSNEARPVLNAQTTLVVYLGDKQTYLLDRVAPETVNASKALLTMPTDSLSQAIKRIRQQAEQTIGKDSLVLIIKPLPTSSYKNMVNALDIMAALKIKRYALVDELTEGEKALIKEKGM</sequence>
<keyword evidence="7" id="KW-0653">Protein transport</keyword>
<evidence type="ECO:0000256" key="7">
    <source>
        <dbReference type="RuleBase" id="RU003879"/>
    </source>
</evidence>
<protein>
    <submittedName>
        <fullName evidence="8">Biopolymer transporter ExbD</fullName>
    </submittedName>
</protein>
<dbReference type="RefSeq" id="WP_207365678.1">
    <property type="nucleotide sequence ID" value="NZ_JAFMYV010000008.1"/>
</dbReference>
<keyword evidence="5" id="KW-1133">Transmembrane helix</keyword>
<comment type="caution">
    <text evidence="8">The sequence shown here is derived from an EMBL/GenBank/DDBJ whole genome shotgun (WGS) entry which is preliminary data.</text>
</comment>
<evidence type="ECO:0000313" key="9">
    <source>
        <dbReference type="Proteomes" id="UP000664034"/>
    </source>
</evidence>
<dbReference type="GO" id="GO:0015031">
    <property type="term" value="P:protein transport"/>
    <property type="evidence" value="ECO:0007669"/>
    <property type="project" value="UniProtKB-KW"/>
</dbReference>
<keyword evidence="9" id="KW-1185">Reference proteome</keyword>
<evidence type="ECO:0000256" key="3">
    <source>
        <dbReference type="ARBA" id="ARBA00022475"/>
    </source>
</evidence>
<evidence type="ECO:0000256" key="1">
    <source>
        <dbReference type="ARBA" id="ARBA00004162"/>
    </source>
</evidence>
<name>A0A939GGY3_9BACT</name>
<evidence type="ECO:0000256" key="2">
    <source>
        <dbReference type="ARBA" id="ARBA00005811"/>
    </source>
</evidence>
<reference evidence="8" key="1">
    <citation type="submission" date="2021-03" db="EMBL/GenBank/DDBJ databases">
        <title>Fibrella sp. HMF5335 genome sequencing and assembly.</title>
        <authorList>
            <person name="Kang H."/>
            <person name="Kim H."/>
            <person name="Bae S."/>
            <person name="Joh K."/>
        </authorList>
    </citation>
    <scope>NUCLEOTIDE SEQUENCE</scope>
    <source>
        <strain evidence="8">HMF5335</strain>
    </source>
</reference>
<keyword evidence="6" id="KW-0472">Membrane</keyword>
<keyword evidence="7" id="KW-0813">Transport</keyword>
<accession>A0A939GGY3</accession>
<dbReference type="Pfam" id="PF02472">
    <property type="entry name" value="ExbD"/>
    <property type="match status" value="1"/>
</dbReference>
<dbReference type="InterPro" id="IPR003400">
    <property type="entry name" value="ExbD"/>
</dbReference>
<dbReference type="GO" id="GO:0022857">
    <property type="term" value="F:transmembrane transporter activity"/>
    <property type="evidence" value="ECO:0007669"/>
    <property type="project" value="InterPro"/>
</dbReference>
<dbReference type="EMBL" id="JAFMYV010000008">
    <property type="protein sequence ID" value="MBO0938146.1"/>
    <property type="molecule type" value="Genomic_DNA"/>
</dbReference>
<evidence type="ECO:0000313" key="8">
    <source>
        <dbReference type="EMBL" id="MBO0938146.1"/>
    </source>
</evidence>
<comment type="similarity">
    <text evidence="2 7">Belongs to the ExbD/TolR family.</text>
</comment>
<comment type="subcellular location">
    <subcellularLocation>
        <location evidence="1">Cell membrane</location>
        <topology evidence="1">Single-pass membrane protein</topology>
    </subcellularLocation>
    <subcellularLocation>
        <location evidence="7">Cell membrane</location>
        <topology evidence="7">Single-pass type II membrane protein</topology>
    </subcellularLocation>
</comment>
<evidence type="ECO:0000256" key="5">
    <source>
        <dbReference type="ARBA" id="ARBA00022989"/>
    </source>
</evidence>
<evidence type="ECO:0000256" key="4">
    <source>
        <dbReference type="ARBA" id="ARBA00022692"/>
    </source>
</evidence>
<keyword evidence="3" id="KW-1003">Cell membrane</keyword>
<dbReference type="GO" id="GO:0005886">
    <property type="term" value="C:plasma membrane"/>
    <property type="evidence" value="ECO:0007669"/>
    <property type="project" value="UniProtKB-SubCell"/>
</dbReference>
<proteinExistence type="inferred from homology"/>
<evidence type="ECO:0000256" key="6">
    <source>
        <dbReference type="ARBA" id="ARBA00023136"/>
    </source>
</evidence>
<gene>
    <name evidence="8" type="ORF">J2I47_16460</name>
</gene>